<dbReference type="PROSITE" id="PS50404">
    <property type="entry name" value="GST_NTER"/>
    <property type="match status" value="1"/>
</dbReference>
<gene>
    <name evidence="3" type="ORF">HW561_14360</name>
</gene>
<dbReference type="Gene3D" id="1.20.1050.10">
    <property type="match status" value="1"/>
</dbReference>
<dbReference type="InterPro" id="IPR004045">
    <property type="entry name" value="Glutathione_S-Trfase_N"/>
</dbReference>
<dbReference type="PANTHER" id="PTHR44051:SF19">
    <property type="entry name" value="DISULFIDE-BOND OXIDOREDUCTASE YFCG"/>
    <property type="match status" value="1"/>
</dbReference>
<dbReference type="SFLD" id="SFLDG01151">
    <property type="entry name" value="Main.2:_Nu-like"/>
    <property type="match status" value="1"/>
</dbReference>
<dbReference type="SFLD" id="SFLDS00019">
    <property type="entry name" value="Glutathione_Transferase_(cytos"/>
    <property type="match status" value="1"/>
</dbReference>
<dbReference type="CDD" id="cd10291">
    <property type="entry name" value="GST_C_YfcG_like"/>
    <property type="match status" value="1"/>
</dbReference>
<accession>A0ABX2PTF1</accession>
<dbReference type="PANTHER" id="PTHR44051">
    <property type="entry name" value="GLUTATHIONE S-TRANSFERASE-RELATED"/>
    <property type="match status" value="1"/>
</dbReference>
<dbReference type="Proteomes" id="UP000630805">
    <property type="component" value="Unassembled WGS sequence"/>
</dbReference>
<dbReference type="InterPro" id="IPR040079">
    <property type="entry name" value="Glutathione_S-Trfase"/>
</dbReference>
<organism evidence="3 4">
    <name type="scientific">Ruegeria haliotis</name>
    <dbReference type="NCBI Taxonomy" id="2747601"/>
    <lineage>
        <taxon>Bacteria</taxon>
        <taxon>Pseudomonadati</taxon>
        <taxon>Pseudomonadota</taxon>
        <taxon>Alphaproteobacteria</taxon>
        <taxon>Rhodobacterales</taxon>
        <taxon>Roseobacteraceae</taxon>
        <taxon>Ruegeria</taxon>
    </lineage>
</organism>
<sequence>MIDLYFAHVPNAQKIHIMLEECGLLYRLIQIDIDAGDQFHPDYLKLNPNNKVPTITDHNGLGGVPTTIFESGAILLHLADKAGKFLPLPYAERMEVFQWLFWQVGGFGPMLGQAHHFLKYAPMRPEEPVVLPYAQDRYRNEACRLYNVLDRRLSESEYVGGDEYSIADMAVFPWARLHERQGQDLSDFPNVASWFERVGKRPAVARSVAFSTDTVPEFTEESWGMGFGAMQYRKR</sequence>
<dbReference type="SUPFAM" id="SSF52833">
    <property type="entry name" value="Thioredoxin-like"/>
    <property type="match status" value="1"/>
</dbReference>
<dbReference type="InterPro" id="IPR036249">
    <property type="entry name" value="Thioredoxin-like_sf"/>
</dbReference>
<dbReference type="SUPFAM" id="SSF47616">
    <property type="entry name" value="GST C-terminal domain-like"/>
    <property type="match status" value="1"/>
</dbReference>
<evidence type="ECO:0000313" key="3">
    <source>
        <dbReference type="EMBL" id="NVO56975.1"/>
    </source>
</evidence>
<dbReference type="SFLD" id="SFLDG00358">
    <property type="entry name" value="Main_(cytGST)"/>
    <property type="match status" value="1"/>
</dbReference>
<dbReference type="Pfam" id="PF13409">
    <property type="entry name" value="GST_N_2"/>
    <property type="match status" value="1"/>
</dbReference>
<evidence type="ECO:0000259" key="1">
    <source>
        <dbReference type="PROSITE" id="PS50404"/>
    </source>
</evidence>
<dbReference type="Pfam" id="PF00043">
    <property type="entry name" value="GST_C"/>
    <property type="match status" value="1"/>
</dbReference>
<comment type="caution">
    <text evidence="3">The sequence shown here is derived from an EMBL/GenBank/DDBJ whole genome shotgun (WGS) entry which is preliminary data.</text>
</comment>
<feature type="domain" description="GST N-terminal" evidence="1">
    <location>
        <begin position="1"/>
        <end position="86"/>
    </location>
</feature>
<protein>
    <submittedName>
        <fullName evidence="3">Glutathione S-transferase N-terminal domain-containing protein</fullName>
    </submittedName>
</protein>
<evidence type="ECO:0000259" key="2">
    <source>
        <dbReference type="PROSITE" id="PS50405"/>
    </source>
</evidence>
<dbReference type="InterPro" id="IPR036282">
    <property type="entry name" value="Glutathione-S-Trfase_C_sf"/>
</dbReference>
<dbReference type="InterPro" id="IPR010987">
    <property type="entry name" value="Glutathione-S-Trfase_C-like"/>
</dbReference>
<dbReference type="PROSITE" id="PS50405">
    <property type="entry name" value="GST_CTER"/>
    <property type="match status" value="1"/>
</dbReference>
<proteinExistence type="predicted"/>
<dbReference type="CDD" id="cd03048">
    <property type="entry name" value="GST_N_Ure2p_like"/>
    <property type="match status" value="1"/>
</dbReference>
<dbReference type="EMBL" id="JABXWT010000008">
    <property type="protein sequence ID" value="NVO56975.1"/>
    <property type="molecule type" value="Genomic_DNA"/>
</dbReference>
<evidence type="ECO:0000313" key="4">
    <source>
        <dbReference type="Proteomes" id="UP000630805"/>
    </source>
</evidence>
<dbReference type="RefSeq" id="WP_176865934.1">
    <property type="nucleotide sequence ID" value="NZ_JABXWT010000008.1"/>
</dbReference>
<dbReference type="InterPro" id="IPR004046">
    <property type="entry name" value="GST_C"/>
</dbReference>
<name>A0ABX2PTF1_9RHOB</name>
<feature type="domain" description="GST C-terminal" evidence="2">
    <location>
        <begin position="89"/>
        <end position="218"/>
    </location>
</feature>
<reference evidence="3 4" key="1">
    <citation type="submission" date="2020-06" db="EMBL/GenBank/DDBJ databases">
        <authorList>
            <person name="Cao W.R."/>
        </authorList>
    </citation>
    <scope>NUCLEOTIDE SEQUENCE [LARGE SCALE GENOMIC DNA]</scope>
    <source>
        <strain evidence="3 4">B1Z28</strain>
    </source>
</reference>
<dbReference type="Gene3D" id="3.40.30.10">
    <property type="entry name" value="Glutaredoxin"/>
    <property type="match status" value="1"/>
</dbReference>
<keyword evidence="4" id="KW-1185">Reference proteome</keyword>